<dbReference type="EMBL" id="JAUSTN010000008">
    <property type="protein sequence ID" value="MDQ0275526.1"/>
    <property type="molecule type" value="Genomic_DNA"/>
</dbReference>
<dbReference type="Pfam" id="PF05343">
    <property type="entry name" value="Peptidase_M42"/>
    <property type="match status" value="1"/>
</dbReference>
<evidence type="ECO:0000256" key="2">
    <source>
        <dbReference type="ARBA" id="ARBA00022801"/>
    </source>
</evidence>
<dbReference type="GO" id="GO:0004177">
    <property type="term" value="F:aminopeptidase activity"/>
    <property type="evidence" value="ECO:0007669"/>
    <property type="project" value="UniProtKB-KW"/>
</dbReference>
<reference evidence="4 5" key="1">
    <citation type="submission" date="2023-07" db="EMBL/GenBank/DDBJ databases">
        <title>Genomic Encyclopedia of Type Strains, Phase IV (KMG-IV): sequencing the most valuable type-strain genomes for metagenomic binning, comparative biology and taxonomic classification.</title>
        <authorList>
            <person name="Goeker M."/>
        </authorList>
    </citation>
    <scope>NUCLEOTIDE SEQUENCE [LARGE SCALE GENOMIC DNA]</scope>
    <source>
        <strain evidence="4 5">DSM 22616</strain>
    </source>
</reference>
<evidence type="ECO:0000313" key="4">
    <source>
        <dbReference type="EMBL" id="MDQ0275526.1"/>
    </source>
</evidence>
<dbReference type="InterPro" id="IPR051464">
    <property type="entry name" value="Peptidase_M42_aminopept"/>
</dbReference>
<name>A0ABU0AXJ2_9FIRM</name>
<comment type="caution">
    <text evidence="4">The sequence shown here is derived from an EMBL/GenBank/DDBJ whole genome shotgun (WGS) entry which is preliminary data.</text>
</comment>
<evidence type="ECO:0000256" key="1">
    <source>
        <dbReference type="ARBA" id="ARBA00022723"/>
    </source>
</evidence>
<dbReference type="RefSeq" id="WP_023055272.1">
    <property type="nucleotide sequence ID" value="NZ_JAUSTN010000008.1"/>
</dbReference>
<dbReference type="PANTHER" id="PTHR32481:SF7">
    <property type="entry name" value="AMINOPEPTIDASE YHFE-RELATED"/>
    <property type="match status" value="1"/>
</dbReference>
<dbReference type="PIRSF" id="PIRSF001123">
    <property type="entry name" value="PepA_GA"/>
    <property type="match status" value="1"/>
</dbReference>
<comment type="similarity">
    <text evidence="3">Belongs to the peptidase M42 family.</text>
</comment>
<dbReference type="Gene3D" id="3.40.630.10">
    <property type="entry name" value="Zn peptidases"/>
    <property type="match status" value="2"/>
</dbReference>
<proteinExistence type="inferred from homology"/>
<dbReference type="SUPFAM" id="SSF53187">
    <property type="entry name" value="Zn-dependent exopeptidases"/>
    <property type="match status" value="1"/>
</dbReference>
<gene>
    <name evidence="4" type="ORF">J2S72_001555</name>
</gene>
<dbReference type="PANTHER" id="PTHR32481">
    <property type="entry name" value="AMINOPEPTIDASE"/>
    <property type="match status" value="1"/>
</dbReference>
<dbReference type="Proteomes" id="UP001236559">
    <property type="component" value="Unassembled WGS sequence"/>
</dbReference>
<protein>
    <submittedName>
        <fullName evidence="4">Aminopeptidase FrvX</fullName>
    </submittedName>
</protein>
<evidence type="ECO:0000313" key="5">
    <source>
        <dbReference type="Proteomes" id="UP001236559"/>
    </source>
</evidence>
<keyword evidence="2" id="KW-0378">Hydrolase</keyword>
<keyword evidence="1" id="KW-0479">Metal-binding</keyword>
<organism evidence="4 5">
    <name type="scientific">Peptoniphilus koenoeneniae</name>
    <dbReference type="NCBI Taxonomy" id="507751"/>
    <lineage>
        <taxon>Bacteria</taxon>
        <taxon>Bacillati</taxon>
        <taxon>Bacillota</taxon>
        <taxon>Tissierellia</taxon>
        <taxon>Tissierellales</taxon>
        <taxon>Peptoniphilaceae</taxon>
        <taxon>Peptoniphilus</taxon>
    </lineage>
</organism>
<keyword evidence="5" id="KW-1185">Reference proteome</keyword>
<sequence length="346" mass="39019">MDIKIDESYLLNTMRELIETPSPVGYTDECEALLEKYFSDFNLKPEYDNRRTAYVKLKGKDSSRTICVGSHVDTIGLVVHHIEKDGSIKVKSLGGNNFSSLEHEKMYLITLDGKKYTGYLTCVSHSVHVFEDAKTLQRDENTMRFLLDEDVNSDEDVKKLGIRHGDVIAYEPRFDYMKNGRIRSRFIDDKGAVAATLSAIKYLTENNLQPEYDTVFAFPYYEELGFGGSYVPLDIDEYIALDIGVIGPEHSGTEKDVSIVSKDFKGPYSRRITKKLVDLAEKIQIPYSVEVFNRYSTDSMAAFAAGNDIEAAAFGMTVYTSHGVERTFIESIINTAKLTIAYVLAK</sequence>
<dbReference type="InterPro" id="IPR008007">
    <property type="entry name" value="Peptidase_M42"/>
</dbReference>
<accession>A0ABU0AXJ2</accession>
<keyword evidence="4" id="KW-0031">Aminopeptidase</keyword>
<dbReference type="SUPFAM" id="SSF101821">
    <property type="entry name" value="Aminopeptidase/glucanase lid domain"/>
    <property type="match status" value="1"/>
</dbReference>
<keyword evidence="4" id="KW-0645">Protease</keyword>
<evidence type="ECO:0000256" key="3">
    <source>
        <dbReference type="PIRNR" id="PIRNR001123"/>
    </source>
</evidence>